<dbReference type="Proteomes" id="UP000182521">
    <property type="component" value="Chromosome"/>
</dbReference>
<evidence type="ECO:0000313" key="1">
    <source>
        <dbReference type="EMBL" id="APC97939.1"/>
    </source>
</evidence>
<name>A0A1J0KWA1_9GAMM</name>
<evidence type="ECO:0000313" key="2">
    <source>
        <dbReference type="Proteomes" id="UP000182521"/>
    </source>
</evidence>
<gene>
    <name evidence="1" type="ORF">KX01_927</name>
</gene>
<dbReference type="STRING" id="1542390.KX01_927"/>
<dbReference type="OrthoDB" id="5604749at2"/>
<dbReference type="EMBL" id="CP009654">
    <property type="protein sequence ID" value="APC97939.1"/>
    <property type="molecule type" value="Genomic_DNA"/>
</dbReference>
<reference evidence="2" key="1">
    <citation type="submission" date="2014-10" db="EMBL/GenBank/DDBJ databases">
        <authorList>
            <person name="Kuske C.R."/>
            <person name="Challacombe J.F."/>
            <person name="Daligault H.E."/>
            <person name="Davenport K.W."/>
            <person name="Johnson S.L."/>
            <person name="Siddaramappa S."/>
            <person name="Petersen J.M."/>
        </authorList>
    </citation>
    <scope>NUCLEOTIDE SEQUENCE [LARGE SCALE GENOMIC DNA]</scope>
    <source>
        <strain evidence="2">CA97-1460</strain>
    </source>
</reference>
<dbReference type="RefSeq" id="WP_071663859.1">
    <property type="nucleotide sequence ID" value="NZ_CP009654.1"/>
</dbReference>
<protein>
    <submittedName>
        <fullName evidence="1">Uncharacterized protein</fullName>
    </submittedName>
</protein>
<proteinExistence type="predicted"/>
<keyword evidence="2" id="KW-1185">Reference proteome</keyword>
<sequence>MRNIREIAWENGYQLPTNAETQRIASYNWFEKSKYVVKTDDNTYVFGDSKTGARYKVANGKLIEQHLGIVR</sequence>
<accession>A0A1J0KWA1</accession>
<dbReference type="KEGG" id="frc:KX01_927"/>
<dbReference type="AlphaFoldDB" id="A0A1J0KWA1"/>
<organism evidence="1 2">
    <name type="scientific">Francisella frigiditurris</name>
    <dbReference type="NCBI Taxonomy" id="1542390"/>
    <lineage>
        <taxon>Bacteria</taxon>
        <taxon>Pseudomonadati</taxon>
        <taxon>Pseudomonadota</taxon>
        <taxon>Gammaproteobacteria</taxon>
        <taxon>Thiotrichales</taxon>
        <taxon>Francisellaceae</taxon>
        <taxon>Francisella</taxon>
    </lineage>
</organism>